<accession>A0A2I0XDT0</accession>
<keyword evidence="7" id="KW-1185">Reference proteome</keyword>
<evidence type="ECO:0000313" key="7">
    <source>
        <dbReference type="Proteomes" id="UP000233837"/>
    </source>
</evidence>
<dbReference type="PANTHER" id="PTHR12894:SF27">
    <property type="entry name" value="TRANSFORMING GROWTH FACTOR-BETA RECEPTOR-ASSOCIATED PROTEIN 1"/>
    <property type="match status" value="1"/>
</dbReference>
<gene>
    <name evidence="6" type="primary">PCMP-E63</name>
    <name evidence="6" type="ORF">MA16_Dca001893</name>
</gene>
<dbReference type="GO" id="GO:0015031">
    <property type="term" value="P:protein transport"/>
    <property type="evidence" value="ECO:0007669"/>
    <property type="project" value="UniProtKB-KW"/>
</dbReference>
<proteinExistence type="predicted"/>
<evidence type="ECO:0000256" key="4">
    <source>
        <dbReference type="ARBA" id="ARBA00022927"/>
    </source>
</evidence>
<reference evidence="6 7" key="1">
    <citation type="journal article" date="2016" name="Sci. Rep.">
        <title>The Dendrobium catenatum Lindl. genome sequence provides insights into polysaccharide synthase, floral development and adaptive evolution.</title>
        <authorList>
            <person name="Zhang G.Q."/>
            <person name="Xu Q."/>
            <person name="Bian C."/>
            <person name="Tsai W.C."/>
            <person name="Yeh C.M."/>
            <person name="Liu K.W."/>
            <person name="Yoshida K."/>
            <person name="Zhang L.S."/>
            <person name="Chang S.B."/>
            <person name="Chen F."/>
            <person name="Shi Y."/>
            <person name="Su Y.Y."/>
            <person name="Zhang Y.Q."/>
            <person name="Chen L.J."/>
            <person name="Yin Y."/>
            <person name="Lin M."/>
            <person name="Huang H."/>
            <person name="Deng H."/>
            <person name="Wang Z.W."/>
            <person name="Zhu S.L."/>
            <person name="Zhao X."/>
            <person name="Deng C."/>
            <person name="Niu S.C."/>
            <person name="Huang J."/>
            <person name="Wang M."/>
            <person name="Liu G.H."/>
            <person name="Yang H.J."/>
            <person name="Xiao X.J."/>
            <person name="Hsiao Y.Y."/>
            <person name="Wu W.L."/>
            <person name="Chen Y.Y."/>
            <person name="Mitsuda N."/>
            <person name="Ohme-Takagi M."/>
            <person name="Luo Y.B."/>
            <person name="Van de Peer Y."/>
            <person name="Liu Z.J."/>
        </authorList>
    </citation>
    <scope>NUCLEOTIDE SEQUENCE [LARGE SCALE GENOMIC DNA]</scope>
    <source>
        <tissue evidence="6">The whole plant</tissue>
    </source>
</reference>
<reference evidence="6 7" key="2">
    <citation type="journal article" date="2017" name="Nature">
        <title>The Apostasia genome and the evolution of orchids.</title>
        <authorList>
            <person name="Zhang G.Q."/>
            <person name="Liu K.W."/>
            <person name="Li Z."/>
            <person name="Lohaus R."/>
            <person name="Hsiao Y.Y."/>
            <person name="Niu S.C."/>
            <person name="Wang J.Y."/>
            <person name="Lin Y.C."/>
            <person name="Xu Q."/>
            <person name="Chen L.J."/>
            <person name="Yoshida K."/>
            <person name="Fujiwara S."/>
            <person name="Wang Z.W."/>
            <person name="Zhang Y.Q."/>
            <person name="Mitsuda N."/>
            <person name="Wang M."/>
            <person name="Liu G.H."/>
            <person name="Pecoraro L."/>
            <person name="Huang H.X."/>
            <person name="Xiao X.J."/>
            <person name="Lin M."/>
            <person name="Wu X.Y."/>
            <person name="Wu W.L."/>
            <person name="Chen Y.Y."/>
            <person name="Chang S.B."/>
            <person name="Sakamoto S."/>
            <person name="Ohme-Takagi M."/>
            <person name="Yagi M."/>
            <person name="Zeng S.J."/>
            <person name="Shen C.Y."/>
            <person name="Yeh C.M."/>
            <person name="Luo Y.B."/>
            <person name="Tsai W.C."/>
            <person name="Van de Peer Y."/>
            <person name="Liu Z.J."/>
        </authorList>
    </citation>
    <scope>NUCLEOTIDE SEQUENCE [LARGE SCALE GENOMIC DNA]</scope>
    <source>
        <tissue evidence="6">The whole plant</tissue>
    </source>
</reference>
<dbReference type="AlphaFoldDB" id="A0A2I0XDT0"/>
<dbReference type="InterPro" id="IPR001180">
    <property type="entry name" value="CNH_dom"/>
</dbReference>
<evidence type="ECO:0000313" key="6">
    <source>
        <dbReference type="EMBL" id="PKU86062.1"/>
    </source>
</evidence>
<dbReference type="GO" id="GO:0016020">
    <property type="term" value="C:membrane"/>
    <property type="evidence" value="ECO:0007669"/>
    <property type="project" value="TreeGrafter"/>
</dbReference>
<keyword evidence="4" id="KW-0653">Protein transport</keyword>
<dbReference type="GO" id="GO:0006914">
    <property type="term" value="P:autophagy"/>
    <property type="evidence" value="ECO:0007669"/>
    <property type="project" value="TreeGrafter"/>
</dbReference>
<feature type="domain" description="CNH" evidence="5">
    <location>
        <begin position="1"/>
        <end position="119"/>
    </location>
</feature>
<evidence type="ECO:0000259" key="5">
    <source>
        <dbReference type="Pfam" id="PF00780"/>
    </source>
</evidence>
<dbReference type="OrthoDB" id="5325112at2759"/>
<dbReference type="EMBL" id="KZ501954">
    <property type="protein sequence ID" value="PKU86062.1"/>
    <property type="molecule type" value="Genomic_DNA"/>
</dbReference>
<name>A0A2I0XDT0_9ASPA</name>
<dbReference type="Pfam" id="PF00780">
    <property type="entry name" value="CNH"/>
    <property type="match status" value="1"/>
</dbReference>
<evidence type="ECO:0000256" key="1">
    <source>
        <dbReference type="ARBA" id="ARBA00004496"/>
    </source>
</evidence>
<dbReference type="GO" id="GO:0005737">
    <property type="term" value="C:cytoplasm"/>
    <property type="evidence" value="ECO:0007669"/>
    <property type="project" value="UniProtKB-SubCell"/>
</dbReference>
<comment type="subcellular location">
    <subcellularLocation>
        <location evidence="1">Cytoplasm</location>
    </subcellularLocation>
</comment>
<evidence type="ECO:0000256" key="3">
    <source>
        <dbReference type="ARBA" id="ARBA00022490"/>
    </source>
</evidence>
<sequence>MAWCGENICLGIGKEYIILNSTTGATSKVFSSGRSIPLVVPLPSGELILGKDDVGVFVDQNGKLIQDGRICWSEAPSSIVNHKPYGLARLPRHVEICSLYAPYPLVQTIVLRDVHLLQQSNNCAIAAVGSSIYGLLHVPVGAQIVQLTASGNFVGALALCKLLPPEDSSLRAAKEASIHIRFGLLEEGIKLFKDLAGCSLEPDGLTLSSLIYGYCTKVEEGNHYLNSMRSVHGIEPGPDHYTCMVDLFGRADLLQEALNLINSIPDGPHSETRGALLSATRQHSNCNMAKFASVVPEASMERKVANFENIENKIFDPGICLLQQPLFQ</sequence>
<dbReference type="InterPro" id="IPR032914">
    <property type="entry name" value="Vam6/VPS39/TRAP1"/>
</dbReference>
<dbReference type="GO" id="GO:0034058">
    <property type="term" value="P:endosomal vesicle fusion"/>
    <property type="evidence" value="ECO:0007669"/>
    <property type="project" value="TreeGrafter"/>
</dbReference>
<evidence type="ECO:0000256" key="2">
    <source>
        <dbReference type="ARBA" id="ARBA00022448"/>
    </source>
</evidence>
<organism evidence="6 7">
    <name type="scientific">Dendrobium catenatum</name>
    <dbReference type="NCBI Taxonomy" id="906689"/>
    <lineage>
        <taxon>Eukaryota</taxon>
        <taxon>Viridiplantae</taxon>
        <taxon>Streptophyta</taxon>
        <taxon>Embryophyta</taxon>
        <taxon>Tracheophyta</taxon>
        <taxon>Spermatophyta</taxon>
        <taxon>Magnoliopsida</taxon>
        <taxon>Liliopsida</taxon>
        <taxon>Asparagales</taxon>
        <taxon>Orchidaceae</taxon>
        <taxon>Epidendroideae</taxon>
        <taxon>Malaxideae</taxon>
        <taxon>Dendrobiinae</taxon>
        <taxon>Dendrobium</taxon>
    </lineage>
</organism>
<dbReference type="Proteomes" id="UP000233837">
    <property type="component" value="Unassembled WGS sequence"/>
</dbReference>
<dbReference type="InterPro" id="IPR011990">
    <property type="entry name" value="TPR-like_helical_dom_sf"/>
</dbReference>
<keyword evidence="2" id="KW-0813">Transport</keyword>
<dbReference type="Gene3D" id="1.25.40.10">
    <property type="entry name" value="Tetratricopeptide repeat domain"/>
    <property type="match status" value="1"/>
</dbReference>
<dbReference type="PANTHER" id="PTHR12894">
    <property type="entry name" value="CNH DOMAIN CONTAINING"/>
    <property type="match status" value="1"/>
</dbReference>
<protein>
    <submittedName>
        <fullName evidence="6">Pentatricopeptide repeat-containing protein</fullName>
    </submittedName>
</protein>
<keyword evidence="3" id="KW-0963">Cytoplasm</keyword>
<dbReference type="STRING" id="906689.A0A2I0XDT0"/>